<keyword evidence="7" id="KW-1185">Reference proteome</keyword>
<comment type="subcellular location">
    <subcellularLocation>
        <location evidence="1">Cell membrane</location>
        <topology evidence="1">Multi-pass membrane protein</topology>
    </subcellularLocation>
</comment>
<dbReference type="Pfam" id="PF00664">
    <property type="entry name" value="ABC_membrane"/>
    <property type="match status" value="1"/>
</dbReference>
<keyword evidence="4" id="KW-0472">Membrane</keyword>
<evidence type="ECO:0000313" key="6">
    <source>
        <dbReference type="EMBL" id="MYM35259.1"/>
    </source>
</evidence>
<dbReference type="SUPFAM" id="SSF90123">
    <property type="entry name" value="ABC transporter transmembrane region"/>
    <property type="match status" value="1"/>
</dbReference>
<comment type="caution">
    <text evidence="6">The sequence shown here is derived from an EMBL/GenBank/DDBJ whole genome shotgun (WGS) entry which is preliminary data.</text>
</comment>
<gene>
    <name evidence="6" type="ORF">GTP38_13045</name>
</gene>
<evidence type="ECO:0000256" key="1">
    <source>
        <dbReference type="ARBA" id="ARBA00004651"/>
    </source>
</evidence>
<feature type="domain" description="ABC transmembrane type-1" evidence="5">
    <location>
        <begin position="1"/>
        <end position="97"/>
    </location>
</feature>
<dbReference type="Proteomes" id="UP000449678">
    <property type="component" value="Unassembled WGS sequence"/>
</dbReference>
<accession>A0ABW9V9A3</accession>
<evidence type="ECO:0000313" key="7">
    <source>
        <dbReference type="Proteomes" id="UP000449678"/>
    </source>
</evidence>
<proteinExistence type="predicted"/>
<evidence type="ECO:0000259" key="5">
    <source>
        <dbReference type="PROSITE" id="PS50929"/>
    </source>
</evidence>
<protein>
    <recommendedName>
        <fullName evidence="5">ABC transmembrane type-1 domain-containing protein</fullName>
    </recommendedName>
</protein>
<reference evidence="6 7" key="1">
    <citation type="submission" date="2019-12" db="EMBL/GenBank/DDBJ databases">
        <title>Novel species isolated from a subtropical stream in China.</title>
        <authorList>
            <person name="Lu H."/>
        </authorList>
    </citation>
    <scope>NUCLEOTIDE SEQUENCE [LARGE SCALE GENOMIC DNA]</scope>
    <source>
        <strain evidence="6 7">FT94W</strain>
    </source>
</reference>
<organism evidence="6 7">
    <name type="scientific">Duganella lactea</name>
    <dbReference type="NCBI Taxonomy" id="2692173"/>
    <lineage>
        <taxon>Bacteria</taxon>
        <taxon>Pseudomonadati</taxon>
        <taxon>Pseudomonadota</taxon>
        <taxon>Betaproteobacteria</taxon>
        <taxon>Burkholderiales</taxon>
        <taxon>Oxalobacteraceae</taxon>
        <taxon>Telluria group</taxon>
        <taxon>Duganella</taxon>
    </lineage>
</organism>
<evidence type="ECO:0000256" key="2">
    <source>
        <dbReference type="ARBA" id="ARBA00022692"/>
    </source>
</evidence>
<dbReference type="InterPro" id="IPR011527">
    <property type="entry name" value="ABC1_TM_dom"/>
</dbReference>
<evidence type="ECO:0000256" key="4">
    <source>
        <dbReference type="ARBA" id="ARBA00023136"/>
    </source>
</evidence>
<dbReference type="PROSITE" id="PS50929">
    <property type="entry name" value="ABC_TM1F"/>
    <property type="match status" value="1"/>
</dbReference>
<name>A0ABW9V9A3_9BURK</name>
<dbReference type="InterPro" id="IPR036640">
    <property type="entry name" value="ABC1_TM_sf"/>
</dbReference>
<keyword evidence="2" id="KW-0812">Transmembrane</keyword>
<evidence type="ECO:0000256" key="3">
    <source>
        <dbReference type="ARBA" id="ARBA00022989"/>
    </source>
</evidence>
<dbReference type="EMBL" id="WWCO01000007">
    <property type="protein sequence ID" value="MYM35259.1"/>
    <property type="molecule type" value="Genomic_DNA"/>
</dbReference>
<sequence length="109" mass="12424">MRTFLVSGDRDLLTTLAVGFGLLMLIQQAVTTVRAWVILYMGTTLNIQWRANLFAHLLRLPVQYFEKRHLGDVVSRFGSIDQIQRTLATSLRCTVNSGHFRFKQPALVC</sequence>
<dbReference type="Gene3D" id="1.20.1560.10">
    <property type="entry name" value="ABC transporter type 1, transmembrane domain"/>
    <property type="match status" value="1"/>
</dbReference>
<keyword evidence="3" id="KW-1133">Transmembrane helix</keyword>